<dbReference type="Proteomes" id="UP000001976">
    <property type="component" value="Plasmid pSymB"/>
</dbReference>
<protein>
    <submittedName>
        <fullName evidence="1">Uncharacterized protein</fullName>
    </submittedName>
</protein>
<sequence length="137" mass="14882">MLQTDHRRFPVPRPRWLQVRPRRGSSGLRAREASSHSGSWQNPALLAPLVVKAASAGAAGRPGGRMPRLLLESGSKLSLHRSVSGTANARNGYYAATACRLLPATTLRMIREGHCPRLQSGMRRTACGFPPACRPAY</sequence>
<proteinExistence type="predicted"/>
<dbReference type="HOGENOM" id="CLU_1863582_0_0_5"/>
<keyword evidence="1" id="KW-0614">Plasmid</keyword>
<evidence type="ECO:0000313" key="1">
    <source>
        <dbReference type="EMBL" id="CAC49638.1"/>
    </source>
</evidence>
<accession>Q92U98</accession>
<name>Q92U98_RHIME</name>
<dbReference type="PIR" id="F95996">
    <property type="entry name" value="F95996"/>
</dbReference>
<evidence type="ECO:0000313" key="2">
    <source>
        <dbReference type="Proteomes" id="UP000001976"/>
    </source>
</evidence>
<reference evidence="2" key="2">
    <citation type="journal article" date="2001" name="Science">
        <title>The composite genome of the legume symbiont Sinorhizobium meliloti.</title>
        <authorList>
            <person name="Galibert F."/>
            <person name="Finan T.M."/>
            <person name="Long S.R."/>
            <person name="Puehler A."/>
            <person name="Abola P."/>
            <person name="Ampe F."/>
            <person name="Barloy-Hubler F."/>
            <person name="Barnett M.J."/>
            <person name="Becker A."/>
            <person name="Boistard P."/>
            <person name="Bothe G."/>
            <person name="Boutry M."/>
            <person name="Bowser L."/>
            <person name="Buhrmester J."/>
            <person name="Cadieu E."/>
            <person name="Capela D."/>
            <person name="Chain P."/>
            <person name="Cowie A."/>
            <person name="Davis R.W."/>
            <person name="Dreano S."/>
            <person name="Federspiel N.A."/>
            <person name="Fisher R.F."/>
            <person name="Gloux S."/>
            <person name="Godrie T."/>
            <person name="Goffeau A."/>
            <person name="Golding B."/>
            <person name="Gouzy J."/>
            <person name="Gurjal M."/>
            <person name="Hernandez-Lucas I."/>
            <person name="Hong A."/>
            <person name="Huizar L."/>
            <person name="Hyman R.W."/>
            <person name="Jones T."/>
            <person name="Kahn D."/>
            <person name="Kahn M.L."/>
            <person name="Kalman S."/>
            <person name="Keating D.H."/>
            <person name="Kiss E."/>
            <person name="Komp C."/>
            <person name="Lelaure V."/>
            <person name="Masuy D."/>
            <person name="Palm C."/>
            <person name="Peck M.C."/>
            <person name="Pohl T.M."/>
            <person name="Portetelle D."/>
            <person name="Purnelle B."/>
            <person name="Ramsperger U."/>
            <person name="Surzycki R."/>
            <person name="Thebault P."/>
            <person name="Vandenbol M."/>
            <person name="Vorhoelter F.J."/>
            <person name="Weidner S."/>
            <person name="Wells D.H."/>
            <person name="Wong K."/>
            <person name="Yeh K.-C."/>
            <person name="Batut J."/>
        </authorList>
    </citation>
    <scope>NUCLEOTIDE SEQUENCE [LARGE SCALE GENOMIC DNA]</scope>
    <source>
        <strain evidence="2">1021</strain>
        <plasmid evidence="2">Plasmid pSymB</plasmid>
    </source>
</reference>
<organism evidence="1 2">
    <name type="scientific">Rhizobium meliloti (strain 1021)</name>
    <name type="common">Ensifer meliloti</name>
    <name type="synonym">Sinorhizobium meliloti</name>
    <dbReference type="NCBI Taxonomy" id="266834"/>
    <lineage>
        <taxon>Bacteria</taxon>
        <taxon>Pseudomonadati</taxon>
        <taxon>Pseudomonadota</taxon>
        <taxon>Alphaproteobacteria</taxon>
        <taxon>Hyphomicrobiales</taxon>
        <taxon>Rhizobiaceae</taxon>
        <taxon>Sinorhizobium/Ensifer group</taxon>
        <taxon>Sinorhizobium</taxon>
    </lineage>
</organism>
<keyword evidence="2" id="KW-1185">Reference proteome</keyword>
<reference evidence="1 2" key="1">
    <citation type="journal article" date="2001" name="Proc. Natl. Acad. Sci. U.S.A.">
        <title>The complete sequence of the 1,683-kb pSymB megaplasmid from the N2-fixing endosymbiont Sinorhizobium meliloti.</title>
        <authorList>
            <person name="Finan T.M."/>
            <person name="Weidner S."/>
            <person name="Wong K."/>
            <person name="Buhrmester J."/>
            <person name="Chain P."/>
            <person name="Vorholter F.J."/>
            <person name="Hernandez-Lucas I."/>
            <person name="Becker A."/>
            <person name="Cowie A."/>
            <person name="Gouzy J."/>
            <person name="Golding B."/>
            <person name="Puhler A."/>
        </authorList>
    </citation>
    <scope>NUCLEOTIDE SEQUENCE [LARGE SCALE GENOMIC DNA]</scope>
    <source>
        <strain evidence="1 2">1021</strain>
        <plasmid evidence="2">Plasmid pSymB</plasmid>
    </source>
</reference>
<dbReference type="EnsemblBacteria" id="CAC49638">
    <property type="protein sequence ID" value="CAC49638"/>
    <property type="gene ID" value="SM_b21411"/>
</dbReference>
<gene>
    <name evidence="1" type="ORF">SM_b21411</name>
</gene>
<geneLocation type="plasmid" evidence="1 2">
    <name>pSymB</name>
</geneLocation>
<dbReference type="EMBL" id="AL591985">
    <property type="protein sequence ID" value="CAC49638.1"/>
    <property type="molecule type" value="Genomic_DNA"/>
</dbReference>
<dbReference type="KEGG" id="sme:SM_b21411"/>
<dbReference type="AlphaFoldDB" id="Q92U98"/>